<evidence type="ECO:0000259" key="2">
    <source>
        <dbReference type="Pfam" id="PF01243"/>
    </source>
</evidence>
<dbReference type="Pfam" id="PF01243">
    <property type="entry name" value="PNPOx_N"/>
    <property type="match status" value="1"/>
</dbReference>
<name>A0A4Y4CZY1_KOCVA</name>
<proteinExistence type="predicted"/>
<feature type="compositionally biased region" description="Low complexity" evidence="1">
    <location>
        <begin position="97"/>
        <end position="106"/>
    </location>
</feature>
<evidence type="ECO:0000313" key="4">
    <source>
        <dbReference type="Proteomes" id="UP000315730"/>
    </source>
</evidence>
<dbReference type="STRING" id="1272.GCA_900014985_00422"/>
<reference evidence="3 4" key="1">
    <citation type="submission" date="2019-06" db="EMBL/GenBank/DDBJ databases">
        <title>Whole genome shotgun sequence of Kocuria varians NBRC 15358.</title>
        <authorList>
            <person name="Hosoyama A."/>
            <person name="Uohara A."/>
            <person name="Ohji S."/>
            <person name="Ichikawa N."/>
        </authorList>
    </citation>
    <scope>NUCLEOTIDE SEQUENCE [LARGE SCALE GENOMIC DNA]</scope>
    <source>
        <strain evidence="3 4">NBRC 15358</strain>
    </source>
</reference>
<dbReference type="SUPFAM" id="SSF50475">
    <property type="entry name" value="FMN-binding split barrel"/>
    <property type="match status" value="1"/>
</dbReference>
<gene>
    <name evidence="3" type="ORF">KVA01_06500</name>
</gene>
<dbReference type="RefSeq" id="WP_141268909.1">
    <property type="nucleotide sequence ID" value="NZ_BJNW01000004.1"/>
</dbReference>
<feature type="domain" description="Pyridoxamine 5'-phosphate oxidase N-terminal" evidence="2">
    <location>
        <begin position="18"/>
        <end position="130"/>
    </location>
</feature>
<dbReference type="Proteomes" id="UP000315730">
    <property type="component" value="Unassembled WGS sequence"/>
</dbReference>
<evidence type="ECO:0000313" key="3">
    <source>
        <dbReference type="EMBL" id="GEC98495.1"/>
    </source>
</evidence>
<dbReference type="AlphaFoldDB" id="A0A4Y4CZY1"/>
<keyword evidence="4" id="KW-1185">Reference proteome</keyword>
<dbReference type="InterPro" id="IPR012349">
    <property type="entry name" value="Split_barrel_FMN-bd"/>
</dbReference>
<dbReference type="Gene3D" id="2.30.110.10">
    <property type="entry name" value="Electron Transport, Fmn-binding Protein, Chain A"/>
    <property type="match status" value="1"/>
</dbReference>
<protein>
    <recommendedName>
        <fullName evidence="2">Pyridoxamine 5'-phosphate oxidase N-terminal domain-containing protein</fullName>
    </recommendedName>
</protein>
<sequence>MVELGNTLTEDARWLVGFVREVGGAVLASNSGTGAPESAYVLVTATDASKIVFGTNAQSRKFTNITADPRVSMVLMQDGAHEVQLEGEARVLEGSDAAPAAEALAAQHPGSTDTQDPENLRLLEFTVRWASRTDTSQQPPLAAELELR</sequence>
<dbReference type="OrthoDB" id="4881585at2"/>
<feature type="region of interest" description="Disordered" evidence="1">
    <location>
        <begin position="94"/>
        <end position="118"/>
    </location>
</feature>
<organism evidence="3 4">
    <name type="scientific">Kocuria varians</name>
    <name type="common">Micrococcus varians</name>
    <dbReference type="NCBI Taxonomy" id="1272"/>
    <lineage>
        <taxon>Bacteria</taxon>
        <taxon>Bacillati</taxon>
        <taxon>Actinomycetota</taxon>
        <taxon>Actinomycetes</taxon>
        <taxon>Micrococcales</taxon>
        <taxon>Micrococcaceae</taxon>
        <taxon>Kocuria</taxon>
    </lineage>
</organism>
<dbReference type="InterPro" id="IPR011576">
    <property type="entry name" value="Pyridox_Oxase_N"/>
</dbReference>
<comment type="caution">
    <text evidence="3">The sequence shown here is derived from an EMBL/GenBank/DDBJ whole genome shotgun (WGS) entry which is preliminary data.</text>
</comment>
<dbReference type="EMBL" id="BJNW01000004">
    <property type="protein sequence ID" value="GEC98495.1"/>
    <property type="molecule type" value="Genomic_DNA"/>
</dbReference>
<evidence type="ECO:0000256" key="1">
    <source>
        <dbReference type="SAM" id="MobiDB-lite"/>
    </source>
</evidence>
<accession>A0A4Y4CZY1</accession>